<proteinExistence type="predicted"/>
<reference evidence="1 2" key="1">
    <citation type="submission" date="2020-07" db="EMBL/GenBank/DDBJ databases">
        <title>Streptomyces phage Genome sequencing and assembly.</title>
        <authorList>
            <person name="Sharma V."/>
            <person name="Hardy A."/>
            <person name="Frunzke J."/>
        </authorList>
    </citation>
    <scope>NUCLEOTIDE SEQUENCE [LARGE SCALE GENOMIC DNA]</scope>
</reference>
<protein>
    <submittedName>
        <fullName evidence="1">TetR family transcriptional regulator</fullName>
    </submittedName>
</protein>
<keyword evidence="2" id="KW-1185">Reference proteome</keyword>
<evidence type="ECO:0000313" key="2">
    <source>
        <dbReference type="Proteomes" id="UP000515857"/>
    </source>
</evidence>
<gene>
    <name evidence="1" type="ORF">HUN43_00055</name>
</gene>
<dbReference type="EMBL" id="MT711978">
    <property type="protein sequence ID" value="QMP84517.1"/>
    <property type="molecule type" value="Genomic_DNA"/>
</dbReference>
<accession>A0A7G4AWX7</accession>
<organism evidence="1 2">
    <name type="scientific">Streptomyces phage Endor1</name>
    <dbReference type="NCBI Taxonomy" id="2740181"/>
    <lineage>
        <taxon>Viruses</taxon>
        <taxon>Duplodnaviria</taxon>
        <taxon>Heunggongvirae</taxon>
        <taxon>Uroviricota</taxon>
        <taxon>Caudoviricetes</taxon>
        <taxon>Arquatrovirinae</taxon>
        <taxon>Camvirus</taxon>
        <taxon>Camvirus endor1</taxon>
    </lineage>
</organism>
<dbReference type="Proteomes" id="UP000515857">
    <property type="component" value="Segment"/>
</dbReference>
<evidence type="ECO:0000313" key="1">
    <source>
        <dbReference type="EMBL" id="QMP84517.1"/>
    </source>
</evidence>
<name>A0A7G4AWX7_9CAUD</name>
<sequence length="70" mass="7807">MSLLKDQIEQAIRDFDFSDFGLDSVDPNSEFAEWVPVLAEKIAHRAVQVGRRPHPNTLAAVAAAFARRVD</sequence>